<dbReference type="PANTHER" id="PTHR47354">
    <property type="entry name" value="NADH OXIDOREDUCTASE HCR"/>
    <property type="match status" value="1"/>
</dbReference>
<sequence>MSNFHPLKISEVKEETPNAVVVTFDVPMSLQGEFNFIAGQYITIKHTHEGKEIRRAYSLCSTPKSGKLSIGIKKVEGGSFSVFANEYLTAGDTLEVMPPQGKFVLKPNENTARNYMAFAAGSGITPILSIAATALEQEPDSKFLLIYGNQSKENTMFYDDLMKLKQDHPQRFFPEFVFSRTKEDQGTSGRIDHDLVNDYLKNKFQFTIFDTFFLCGPEPMIDVISSALKENGINEKAVHFELFTTSEGDLLVEPHDGMTTISITIDDETETFEMKQSDSILDAALAKDLDAPYSCQGGICSTCIARITEGKAEMRKNQILTDGEIAEGLILTCQAHPTTAKVVVDYDDV</sequence>
<feature type="domain" description="2Fe-2S ferredoxin-type" evidence="9">
    <location>
        <begin position="259"/>
        <end position="349"/>
    </location>
</feature>
<dbReference type="PROSITE" id="PS00197">
    <property type="entry name" value="2FE2S_FER_1"/>
    <property type="match status" value="1"/>
</dbReference>
<dbReference type="InterPro" id="IPR050415">
    <property type="entry name" value="MRET"/>
</dbReference>
<keyword evidence="4" id="KW-0479">Metal-binding</keyword>
<evidence type="ECO:0000256" key="4">
    <source>
        <dbReference type="ARBA" id="ARBA00022723"/>
    </source>
</evidence>
<evidence type="ECO:0000313" key="12">
    <source>
        <dbReference type="Proteomes" id="UP000326509"/>
    </source>
</evidence>
<dbReference type="AlphaFoldDB" id="A0A5J4IV81"/>
<dbReference type="GO" id="GO:0016491">
    <property type="term" value="F:oxidoreductase activity"/>
    <property type="evidence" value="ECO:0007669"/>
    <property type="project" value="UniProtKB-KW"/>
</dbReference>
<comment type="cofactor">
    <cofactor evidence="1">
        <name>FAD</name>
        <dbReference type="ChEBI" id="CHEBI:57692"/>
    </cofactor>
</comment>
<dbReference type="SUPFAM" id="SSF52343">
    <property type="entry name" value="Ferredoxin reductase-like, C-terminal NADP-linked domain"/>
    <property type="match status" value="1"/>
</dbReference>
<evidence type="ECO:0000256" key="8">
    <source>
        <dbReference type="ARBA" id="ARBA00023014"/>
    </source>
</evidence>
<evidence type="ECO:0000256" key="5">
    <source>
        <dbReference type="ARBA" id="ARBA00022827"/>
    </source>
</evidence>
<dbReference type="Gene3D" id="3.10.20.30">
    <property type="match status" value="1"/>
</dbReference>
<dbReference type="CDD" id="cd06214">
    <property type="entry name" value="PA_degradation_oxidoreductase_like"/>
    <property type="match status" value="1"/>
</dbReference>
<dbReference type="SUPFAM" id="SSF63380">
    <property type="entry name" value="Riboflavin synthase domain-like"/>
    <property type="match status" value="1"/>
</dbReference>
<evidence type="ECO:0000256" key="1">
    <source>
        <dbReference type="ARBA" id="ARBA00001974"/>
    </source>
</evidence>
<dbReference type="PROSITE" id="PS51384">
    <property type="entry name" value="FAD_FR"/>
    <property type="match status" value="1"/>
</dbReference>
<evidence type="ECO:0000256" key="6">
    <source>
        <dbReference type="ARBA" id="ARBA00023002"/>
    </source>
</evidence>
<protein>
    <submittedName>
        <fullName evidence="11">Flavodoxin reductase</fullName>
    </submittedName>
</protein>
<dbReference type="Gene3D" id="3.40.50.80">
    <property type="entry name" value="Nucleotide-binding domain of ferredoxin-NADP reductase (FNR) module"/>
    <property type="match status" value="1"/>
</dbReference>
<reference evidence="11 12" key="1">
    <citation type="submission" date="2019-08" db="EMBL/GenBank/DDBJ databases">
        <title>Draft genome sequence of Ulvibacter marinus type strain NBRC 109484.</title>
        <authorList>
            <person name="Kawano K."/>
            <person name="Ushijima N."/>
            <person name="Kihara M."/>
            <person name="Itoh H."/>
        </authorList>
    </citation>
    <scope>NUCLEOTIDE SEQUENCE [LARGE SCALE GENOMIC DNA]</scope>
    <source>
        <strain evidence="11 12">NBRC 109484</strain>
    </source>
</reference>
<dbReference type="InterPro" id="IPR017938">
    <property type="entry name" value="Riboflavin_synthase-like_b-brl"/>
</dbReference>
<keyword evidence="5" id="KW-0274">FAD</keyword>
<evidence type="ECO:0000256" key="7">
    <source>
        <dbReference type="ARBA" id="ARBA00023004"/>
    </source>
</evidence>
<dbReference type="CDD" id="cd00207">
    <property type="entry name" value="fer2"/>
    <property type="match status" value="1"/>
</dbReference>
<keyword evidence="3" id="KW-0001">2Fe-2S</keyword>
<dbReference type="OrthoDB" id="9789468at2"/>
<dbReference type="Gene3D" id="2.40.30.10">
    <property type="entry name" value="Translation factors"/>
    <property type="match status" value="1"/>
</dbReference>
<proteinExistence type="predicted"/>
<evidence type="ECO:0000313" key="11">
    <source>
        <dbReference type="EMBL" id="GER58734.1"/>
    </source>
</evidence>
<dbReference type="Pfam" id="PF00111">
    <property type="entry name" value="Fer2"/>
    <property type="match status" value="1"/>
</dbReference>
<feature type="domain" description="FAD-binding FR-type" evidence="10">
    <location>
        <begin position="2"/>
        <end position="106"/>
    </location>
</feature>
<keyword evidence="6" id="KW-0560">Oxidoreductase</keyword>
<comment type="caution">
    <text evidence="11">The sequence shown here is derived from an EMBL/GenBank/DDBJ whole genome shotgun (WGS) entry which is preliminary data.</text>
</comment>
<dbReference type="InterPro" id="IPR017927">
    <property type="entry name" value="FAD-bd_FR_type"/>
</dbReference>
<dbReference type="PANTHER" id="PTHR47354:SF8">
    <property type="entry name" value="1,2-PHENYLACETYL-COA EPOXIDASE, SUBUNIT E"/>
    <property type="match status" value="1"/>
</dbReference>
<gene>
    <name evidence="11" type="primary">paaE_2</name>
    <name evidence="11" type="ORF">ULMA_08420</name>
</gene>
<evidence type="ECO:0000259" key="10">
    <source>
        <dbReference type="PROSITE" id="PS51384"/>
    </source>
</evidence>
<dbReference type="SUPFAM" id="SSF54292">
    <property type="entry name" value="2Fe-2S ferredoxin-like"/>
    <property type="match status" value="1"/>
</dbReference>
<dbReference type="InterPro" id="IPR012675">
    <property type="entry name" value="Beta-grasp_dom_sf"/>
</dbReference>
<keyword evidence="12" id="KW-1185">Reference proteome</keyword>
<dbReference type="InterPro" id="IPR006058">
    <property type="entry name" value="2Fe2S_fd_BS"/>
</dbReference>
<organism evidence="11 12">
    <name type="scientific">Patiriisocius marinus</name>
    <dbReference type="NCBI Taxonomy" id="1397112"/>
    <lineage>
        <taxon>Bacteria</taxon>
        <taxon>Pseudomonadati</taxon>
        <taxon>Bacteroidota</taxon>
        <taxon>Flavobacteriia</taxon>
        <taxon>Flavobacteriales</taxon>
        <taxon>Flavobacteriaceae</taxon>
        <taxon>Patiriisocius</taxon>
    </lineage>
</organism>
<evidence type="ECO:0000256" key="2">
    <source>
        <dbReference type="ARBA" id="ARBA00022630"/>
    </source>
</evidence>
<accession>A0A5J4IV81</accession>
<dbReference type="Pfam" id="PF00970">
    <property type="entry name" value="FAD_binding_6"/>
    <property type="match status" value="1"/>
</dbReference>
<keyword evidence="7" id="KW-0408">Iron</keyword>
<dbReference type="EMBL" id="BKCG01000001">
    <property type="protein sequence ID" value="GER58734.1"/>
    <property type="molecule type" value="Genomic_DNA"/>
</dbReference>
<dbReference type="RefSeq" id="WP_151672792.1">
    <property type="nucleotide sequence ID" value="NZ_BKCG01000001.1"/>
</dbReference>
<name>A0A5J4IV81_9FLAO</name>
<evidence type="ECO:0000259" key="9">
    <source>
        <dbReference type="PROSITE" id="PS51085"/>
    </source>
</evidence>
<evidence type="ECO:0000256" key="3">
    <source>
        <dbReference type="ARBA" id="ARBA00022714"/>
    </source>
</evidence>
<dbReference type="Proteomes" id="UP000326509">
    <property type="component" value="Unassembled WGS sequence"/>
</dbReference>
<dbReference type="Pfam" id="PF00175">
    <property type="entry name" value="NAD_binding_1"/>
    <property type="match status" value="1"/>
</dbReference>
<dbReference type="PROSITE" id="PS51085">
    <property type="entry name" value="2FE2S_FER_2"/>
    <property type="match status" value="1"/>
</dbReference>
<dbReference type="InterPro" id="IPR001041">
    <property type="entry name" value="2Fe-2S_ferredoxin-type"/>
</dbReference>
<dbReference type="GO" id="GO:0046872">
    <property type="term" value="F:metal ion binding"/>
    <property type="evidence" value="ECO:0007669"/>
    <property type="project" value="UniProtKB-KW"/>
</dbReference>
<dbReference type="PRINTS" id="PR00406">
    <property type="entry name" value="CYTB5RDTASE"/>
</dbReference>
<dbReference type="InterPro" id="IPR039261">
    <property type="entry name" value="FNR_nucleotide-bd"/>
</dbReference>
<dbReference type="GO" id="GO:0051537">
    <property type="term" value="F:2 iron, 2 sulfur cluster binding"/>
    <property type="evidence" value="ECO:0007669"/>
    <property type="project" value="UniProtKB-KW"/>
</dbReference>
<dbReference type="InterPro" id="IPR001433">
    <property type="entry name" value="OxRdtase_FAD/NAD-bd"/>
</dbReference>
<dbReference type="GO" id="GO:0050660">
    <property type="term" value="F:flavin adenine dinucleotide binding"/>
    <property type="evidence" value="ECO:0007669"/>
    <property type="project" value="TreeGrafter"/>
</dbReference>
<dbReference type="InterPro" id="IPR036010">
    <property type="entry name" value="2Fe-2S_ferredoxin-like_sf"/>
</dbReference>
<dbReference type="InterPro" id="IPR008333">
    <property type="entry name" value="Cbr1-like_FAD-bd_dom"/>
</dbReference>
<keyword evidence="2" id="KW-0285">Flavoprotein</keyword>
<keyword evidence="8" id="KW-0411">Iron-sulfur</keyword>